<dbReference type="InterPro" id="IPR006290">
    <property type="entry name" value="CztS_silS_copS"/>
</dbReference>
<comment type="function">
    <text evidence="15">Member of a two-component regulatory system.</text>
</comment>
<dbReference type="Gene3D" id="3.30.565.10">
    <property type="entry name" value="Histidine kinase-like ATPase, C-terminal domain"/>
    <property type="match status" value="1"/>
</dbReference>
<keyword evidence="14 15" id="KW-0472">Membrane</keyword>
<dbReference type="SMART" id="SM00304">
    <property type="entry name" value="HAMP"/>
    <property type="match status" value="1"/>
</dbReference>
<dbReference type="PRINTS" id="PR00344">
    <property type="entry name" value="BCTRLSENSOR"/>
</dbReference>
<comment type="subcellular location">
    <subcellularLocation>
        <location evidence="3 15">Cell inner membrane</location>
    </subcellularLocation>
    <subcellularLocation>
        <location evidence="2">Membrane</location>
        <topology evidence="2">Multi-pass membrane protein</topology>
    </subcellularLocation>
</comment>
<dbReference type="Pfam" id="PF00672">
    <property type="entry name" value="HAMP"/>
    <property type="match status" value="1"/>
</dbReference>
<dbReference type="AlphaFoldDB" id="A0A7X1GG89"/>
<evidence type="ECO:0000256" key="14">
    <source>
        <dbReference type="ARBA" id="ARBA00023136"/>
    </source>
</evidence>
<dbReference type="InterPro" id="IPR003660">
    <property type="entry name" value="HAMP_dom"/>
</dbReference>
<reference evidence="18 19" key="1">
    <citation type="submission" date="2020-08" db="EMBL/GenBank/DDBJ databases">
        <title>Pseudomonas sp. nov.</title>
        <authorList>
            <person name="Gieschler S."/>
            <person name="Fiedler G."/>
            <person name="Brinks E."/>
            <person name="Boehnlein C."/>
            <person name="Franz C.M.A.P."/>
            <person name="Kabisch J."/>
        </authorList>
    </citation>
    <scope>NUCLEOTIDE SEQUENCE [LARGE SCALE GENOMIC DNA]</scope>
    <source>
        <strain evidence="18 19">MBT-1</strain>
    </source>
</reference>
<evidence type="ECO:0000256" key="9">
    <source>
        <dbReference type="ARBA" id="ARBA00022741"/>
    </source>
</evidence>
<dbReference type="CDD" id="cd06225">
    <property type="entry name" value="HAMP"/>
    <property type="match status" value="1"/>
</dbReference>
<keyword evidence="4 15" id="KW-1003">Cell membrane</keyword>
<evidence type="ECO:0000256" key="1">
    <source>
        <dbReference type="ARBA" id="ARBA00000085"/>
    </source>
</evidence>
<dbReference type="PROSITE" id="PS50109">
    <property type="entry name" value="HIS_KIN"/>
    <property type="match status" value="1"/>
</dbReference>
<protein>
    <recommendedName>
        <fullName evidence="15">Sensor protein</fullName>
        <ecNumber evidence="15">2.7.13.3</ecNumber>
    </recommendedName>
</protein>
<proteinExistence type="predicted"/>
<comment type="caution">
    <text evidence="18">The sequence shown here is derived from an EMBL/GenBank/DDBJ whole genome shotgun (WGS) entry which is preliminary data.</text>
</comment>
<dbReference type="PANTHER" id="PTHR45436:SF15">
    <property type="entry name" value="SENSOR HISTIDINE KINASE CUSS"/>
    <property type="match status" value="1"/>
</dbReference>
<dbReference type="EC" id="2.7.13.3" evidence="15"/>
<dbReference type="RefSeq" id="WP_042561904.1">
    <property type="nucleotide sequence ID" value="NZ_JACMYG010000022.1"/>
</dbReference>
<feature type="transmembrane region" description="Helical" evidence="15">
    <location>
        <begin position="165"/>
        <end position="188"/>
    </location>
</feature>
<sequence length="479" mass="52583">MKQVSLSMRLGLTVSIMGAVLVVSLAILAYLALTHELDLRAKNSLEKKMNQIEHSLLMDISTSNMSLKPHALLDQVLGHDNLNLTIFDDENLSVPVLSFGADITVVSRSKIGATDSTKISYYSSAQESENHILTAAKLMRLKDGEFVSVLLTMDRSNDESLLSSYLSSTIVAVPLLLILIGISAWAIVQRGLSPLREFCEVAGMVSTQDLSHRLSVVNMPQEISELAHGINFMLHRLDSGVQQLTQFSDDLAHELRSPITNLMGKAQVTLSRDRSVKEYKSVLESCTEELGRVTRIISDMLFLAQVSHPAALVPFENILLEDEALKVIDLFSLSAEEKCVGITVSGQGKVSGDRLMIQRAISNLLSNAIRHCPIEESVVISIETRTEEVSLSISNPGVGIERHHLLNIFDRFYRVDNSRSRAEGGTGLGLAIVRSIMSLHHGTADVFSIPGHPTTFRITFPKNISTSNLNSQRPGEVFS</sequence>
<keyword evidence="10 15" id="KW-0418">Kinase</keyword>
<dbReference type="SUPFAM" id="SSF55874">
    <property type="entry name" value="ATPase domain of HSP90 chaperone/DNA topoisomerase II/histidine kinase"/>
    <property type="match status" value="1"/>
</dbReference>
<name>A0A7X1GG89_9PSED</name>
<keyword evidence="11 15" id="KW-0067">ATP-binding</keyword>
<dbReference type="EMBL" id="JACMYG010000022">
    <property type="protein sequence ID" value="MBC2691919.1"/>
    <property type="molecule type" value="Genomic_DNA"/>
</dbReference>
<dbReference type="InterPro" id="IPR003594">
    <property type="entry name" value="HATPase_dom"/>
</dbReference>
<dbReference type="GO" id="GO:0005524">
    <property type="term" value="F:ATP binding"/>
    <property type="evidence" value="ECO:0007669"/>
    <property type="project" value="UniProtKB-KW"/>
</dbReference>
<dbReference type="GO" id="GO:0005886">
    <property type="term" value="C:plasma membrane"/>
    <property type="evidence" value="ECO:0007669"/>
    <property type="project" value="UniProtKB-SubCell"/>
</dbReference>
<keyword evidence="8 15" id="KW-0812">Transmembrane</keyword>
<dbReference type="NCBIfam" id="TIGR01386">
    <property type="entry name" value="cztS_silS_copS"/>
    <property type="match status" value="1"/>
</dbReference>
<dbReference type="Gene3D" id="6.10.340.10">
    <property type="match status" value="1"/>
</dbReference>
<evidence type="ECO:0000256" key="15">
    <source>
        <dbReference type="RuleBase" id="RU364088"/>
    </source>
</evidence>
<dbReference type="SUPFAM" id="SSF158472">
    <property type="entry name" value="HAMP domain-like"/>
    <property type="match status" value="1"/>
</dbReference>
<evidence type="ECO:0000256" key="2">
    <source>
        <dbReference type="ARBA" id="ARBA00004141"/>
    </source>
</evidence>
<dbReference type="PANTHER" id="PTHR45436">
    <property type="entry name" value="SENSOR HISTIDINE KINASE YKOH"/>
    <property type="match status" value="1"/>
</dbReference>
<gene>
    <name evidence="18" type="ORF">H7995_19170</name>
</gene>
<evidence type="ECO:0000259" key="17">
    <source>
        <dbReference type="PROSITE" id="PS50885"/>
    </source>
</evidence>
<dbReference type="GO" id="GO:0000155">
    <property type="term" value="F:phosphorelay sensor kinase activity"/>
    <property type="evidence" value="ECO:0007669"/>
    <property type="project" value="InterPro"/>
</dbReference>
<evidence type="ECO:0000256" key="10">
    <source>
        <dbReference type="ARBA" id="ARBA00022777"/>
    </source>
</evidence>
<dbReference type="Gene3D" id="1.10.287.130">
    <property type="match status" value="1"/>
</dbReference>
<dbReference type="InterPro" id="IPR003661">
    <property type="entry name" value="HisK_dim/P_dom"/>
</dbReference>
<keyword evidence="13 15" id="KW-0902">Two-component regulatory system</keyword>
<keyword evidence="5 15" id="KW-0997">Cell inner membrane</keyword>
<dbReference type="InterPro" id="IPR005467">
    <property type="entry name" value="His_kinase_dom"/>
</dbReference>
<evidence type="ECO:0000256" key="6">
    <source>
        <dbReference type="ARBA" id="ARBA00022553"/>
    </source>
</evidence>
<evidence type="ECO:0000256" key="11">
    <source>
        <dbReference type="ARBA" id="ARBA00022840"/>
    </source>
</evidence>
<dbReference type="SMART" id="SM00387">
    <property type="entry name" value="HATPase_c"/>
    <property type="match status" value="1"/>
</dbReference>
<keyword evidence="12 15" id="KW-1133">Transmembrane helix</keyword>
<dbReference type="CDD" id="cd00082">
    <property type="entry name" value="HisKA"/>
    <property type="match status" value="1"/>
</dbReference>
<dbReference type="InterPro" id="IPR036890">
    <property type="entry name" value="HATPase_C_sf"/>
</dbReference>
<dbReference type="Proteomes" id="UP000526003">
    <property type="component" value="Unassembled WGS sequence"/>
</dbReference>
<dbReference type="InterPro" id="IPR004358">
    <property type="entry name" value="Sig_transdc_His_kin-like_C"/>
</dbReference>
<keyword evidence="7 15" id="KW-0808">Transferase</keyword>
<keyword evidence="19" id="KW-1185">Reference proteome</keyword>
<evidence type="ECO:0000256" key="13">
    <source>
        <dbReference type="ARBA" id="ARBA00023012"/>
    </source>
</evidence>
<organism evidence="18 19">
    <name type="scientific">Pseudomonas kielensis</name>
    <dbReference type="NCBI Taxonomy" id="2762577"/>
    <lineage>
        <taxon>Bacteria</taxon>
        <taxon>Pseudomonadati</taxon>
        <taxon>Pseudomonadota</taxon>
        <taxon>Gammaproteobacteria</taxon>
        <taxon>Pseudomonadales</taxon>
        <taxon>Pseudomonadaceae</taxon>
        <taxon>Pseudomonas</taxon>
    </lineage>
</organism>
<dbReference type="SMART" id="SM00388">
    <property type="entry name" value="HisKA"/>
    <property type="match status" value="1"/>
</dbReference>
<dbReference type="Pfam" id="PF02518">
    <property type="entry name" value="HATPase_c"/>
    <property type="match status" value="1"/>
</dbReference>
<dbReference type="InterPro" id="IPR036097">
    <property type="entry name" value="HisK_dim/P_sf"/>
</dbReference>
<dbReference type="Pfam" id="PF00512">
    <property type="entry name" value="HisKA"/>
    <property type="match status" value="1"/>
</dbReference>
<feature type="domain" description="Histidine kinase" evidence="16">
    <location>
        <begin position="250"/>
        <end position="464"/>
    </location>
</feature>
<dbReference type="InterPro" id="IPR050428">
    <property type="entry name" value="TCS_sensor_his_kinase"/>
</dbReference>
<evidence type="ECO:0000313" key="18">
    <source>
        <dbReference type="EMBL" id="MBC2691919.1"/>
    </source>
</evidence>
<comment type="catalytic activity">
    <reaction evidence="1 15">
        <text>ATP + protein L-histidine = ADP + protein N-phospho-L-histidine.</text>
        <dbReference type="EC" id="2.7.13.3"/>
    </reaction>
</comment>
<dbReference type="SUPFAM" id="SSF47384">
    <property type="entry name" value="Homodimeric domain of signal transducing histidine kinase"/>
    <property type="match status" value="1"/>
</dbReference>
<evidence type="ECO:0000313" key="19">
    <source>
        <dbReference type="Proteomes" id="UP000526003"/>
    </source>
</evidence>
<evidence type="ECO:0000259" key="16">
    <source>
        <dbReference type="PROSITE" id="PS50109"/>
    </source>
</evidence>
<evidence type="ECO:0000256" key="3">
    <source>
        <dbReference type="ARBA" id="ARBA00004533"/>
    </source>
</evidence>
<keyword evidence="6" id="KW-0597">Phosphoprotein</keyword>
<evidence type="ECO:0000256" key="7">
    <source>
        <dbReference type="ARBA" id="ARBA00022679"/>
    </source>
</evidence>
<accession>A0A7X1GG89</accession>
<keyword evidence="9 15" id="KW-0547">Nucleotide-binding</keyword>
<evidence type="ECO:0000256" key="4">
    <source>
        <dbReference type="ARBA" id="ARBA00022475"/>
    </source>
</evidence>
<dbReference type="PROSITE" id="PS50885">
    <property type="entry name" value="HAMP"/>
    <property type="match status" value="1"/>
</dbReference>
<feature type="domain" description="HAMP" evidence="17">
    <location>
        <begin position="189"/>
        <end position="242"/>
    </location>
</feature>
<evidence type="ECO:0000256" key="5">
    <source>
        <dbReference type="ARBA" id="ARBA00022519"/>
    </source>
</evidence>
<dbReference type="FunFam" id="3.30.565.10:FF:000006">
    <property type="entry name" value="Sensor histidine kinase WalK"/>
    <property type="match status" value="1"/>
</dbReference>
<evidence type="ECO:0000256" key="8">
    <source>
        <dbReference type="ARBA" id="ARBA00022692"/>
    </source>
</evidence>
<evidence type="ECO:0000256" key="12">
    <source>
        <dbReference type="ARBA" id="ARBA00022989"/>
    </source>
</evidence>
<feature type="transmembrane region" description="Helical" evidence="15">
    <location>
        <begin position="12"/>
        <end position="33"/>
    </location>
</feature>